<dbReference type="Proteomes" id="UP000315399">
    <property type="component" value="Unassembled WGS sequence"/>
</dbReference>
<evidence type="ECO:0000259" key="1">
    <source>
        <dbReference type="SMART" id="SM00852"/>
    </source>
</evidence>
<proteinExistence type="predicted"/>
<dbReference type="SUPFAM" id="SSF53218">
    <property type="entry name" value="Molybdenum cofactor biosynthesis proteins"/>
    <property type="match status" value="1"/>
</dbReference>
<sequence length="273" mass="29785">MEIEGRQVSTIISEIISIGRELLIGRTQNTNATWISSQLLSVGIEVSRISVVGDSVYEISRAVLESIARRPSIIITTGGLGPTYDDLTVEGIASALKIPKTLNPKALEQVRSKYQSMGLEMTPPRYKMAMLLEGAEPLANALGTAPGMMIEYGGTTIFSLPGVPSEMMEMFSSQVLPRITEKVPRKRFLERVIVIEGIPESSLAPLIEEWMPSSGGVYLKSHPAGREPSPTLKVHLSIIGDNSEEMRSLLSRAEESFIKYVLKAGGKIKEAQI</sequence>
<organism evidence="2 3">
    <name type="scientific">Thermoproteota archaeon</name>
    <dbReference type="NCBI Taxonomy" id="2056631"/>
    <lineage>
        <taxon>Archaea</taxon>
        <taxon>Thermoproteota</taxon>
    </lineage>
</organism>
<name>A0A523BH28_9CREN</name>
<dbReference type="CDD" id="cd00885">
    <property type="entry name" value="cinA"/>
    <property type="match status" value="1"/>
</dbReference>
<protein>
    <submittedName>
        <fullName evidence="2">Competence damage-inducible protein A</fullName>
    </submittedName>
</protein>
<comment type="caution">
    <text evidence="2">The sequence shown here is derived from an EMBL/GenBank/DDBJ whole genome shotgun (WGS) entry which is preliminary data.</text>
</comment>
<dbReference type="PANTHER" id="PTHR13939:SF0">
    <property type="entry name" value="NMN AMIDOHYDROLASE-LIKE PROTEIN YFAY"/>
    <property type="match status" value="1"/>
</dbReference>
<accession>A0A523BH28</accession>
<evidence type="ECO:0000313" key="2">
    <source>
        <dbReference type="EMBL" id="TDA40241.1"/>
    </source>
</evidence>
<dbReference type="SMART" id="SM00852">
    <property type="entry name" value="MoCF_biosynth"/>
    <property type="match status" value="1"/>
</dbReference>
<dbReference type="InterPro" id="IPR001453">
    <property type="entry name" value="MoaB/Mog_dom"/>
</dbReference>
<gene>
    <name evidence="2" type="ORF">DSO08_00090</name>
</gene>
<dbReference type="AlphaFoldDB" id="A0A523BH28"/>
<dbReference type="EMBL" id="QNVH01000001">
    <property type="protein sequence ID" value="TDA40241.1"/>
    <property type="molecule type" value="Genomic_DNA"/>
</dbReference>
<dbReference type="Pfam" id="PF00994">
    <property type="entry name" value="MoCF_biosynth"/>
    <property type="match status" value="1"/>
</dbReference>
<feature type="domain" description="MoaB/Mog" evidence="1">
    <location>
        <begin position="14"/>
        <end position="182"/>
    </location>
</feature>
<reference evidence="2 3" key="1">
    <citation type="journal article" date="2019" name="Nat. Microbiol.">
        <title>Expanding anaerobic alkane metabolism in the domain of Archaea.</title>
        <authorList>
            <person name="Wang Y."/>
            <person name="Wegener G."/>
            <person name="Hou J."/>
            <person name="Wang F."/>
            <person name="Xiao X."/>
        </authorList>
    </citation>
    <scope>NUCLEOTIDE SEQUENCE [LARGE SCALE GENOMIC DNA]</scope>
    <source>
        <strain evidence="2">WYZ-LMO10</strain>
    </source>
</reference>
<dbReference type="Gene3D" id="3.40.980.10">
    <property type="entry name" value="MoaB/Mog-like domain"/>
    <property type="match status" value="1"/>
</dbReference>
<evidence type="ECO:0000313" key="3">
    <source>
        <dbReference type="Proteomes" id="UP000315399"/>
    </source>
</evidence>
<dbReference type="InterPro" id="IPR050101">
    <property type="entry name" value="CinA"/>
</dbReference>
<dbReference type="PANTHER" id="PTHR13939">
    <property type="entry name" value="NICOTINAMIDE-NUCLEOTIDE AMIDOHYDROLASE PNCC"/>
    <property type="match status" value="1"/>
</dbReference>
<dbReference type="InterPro" id="IPR036425">
    <property type="entry name" value="MoaB/Mog-like_dom_sf"/>
</dbReference>